<dbReference type="InterPro" id="IPR021115">
    <property type="entry name" value="Pyridoxal-P_BS"/>
</dbReference>
<dbReference type="PRINTS" id="PR00800">
    <property type="entry name" value="YHDCRBOXLASE"/>
</dbReference>
<accession>A0A1U8BGA4</accession>
<dbReference type="InParanoid" id="A0A1U8BGA4"/>
<evidence type="ECO:0000256" key="1">
    <source>
        <dbReference type="ARBA" id="ARBA00001933"/>
    </source>
</evidence>
<name>A0A1U8BGA4_NELNU</name>
<evidence type="ECO:0000256" key="2">
    <source>
        <dbReference type="ARBA" id="ARBA00009533"/>
    </source>
</evidence>
<dbReference type="GeneID" id="104610815"/>
<dbReference type="Gene3D" id="3.40.640.10">
    <property type="entry name" value="Type I PLP-dependent aspartate aminotransferase-like (Major domain)"/>
    <property type="match status" value="1"/>
</dbReference>
<reference evidence="9" key="1">
    <citation type="submission" date="2025-08" db="UniProtKB">
        <authorList>
            <consortium name="RefSeq"/>
        </authorList>
    </citation>
    <scope>IDENTIFICATION</scope>
</reference>
<dbReference type="SUPFAM" id="SSF53383">
    <property type="entry name" value="PLP-dependent transferases"/>
    <property type="match status" value="1"/>
</dbReference>
<dbReference type="RefSeq" id="XP_010275912.1">
    <property type="nucleotide sequence ID" value="XM_010277610.2"/>
</dbReference>
<dbReference type="KEGG" id="nnu:104610815"/>
<comment type="cofactor">
    <cofactor evidence="1 6 7">
        <name>pyridoxal 5'-phosphate</name>
        <dbReference type="ChEBI" id="CHEBI:597326"/>
    </cofactor>
</comment>
<evidence type="ECO:0000256" key="7">
    <source>
        <dbReference type="RuleBase" id="RU000382"/>
    </source>
</evidence>
<evidence type="ECO:0000256" key="4">
    <source>
        <dbReference type="ARBA" id="ARBA00022898"/>
    </source>
</evidence>
<comment type="similarity">
    <text evidence="2 7">Belongs to the group II decarboxylase family.</text>
</comment>
<evidence type="ECO:0000256" key="3">
    <source>
        <dbReference type="ARBA" id="ARBA00022793"/>
    </source>
</evidence>
<dbReference type="InterPro" id="IPR015424">
    <property type="entry name" value="PyrdxlP-dep_Trfase"/>
</dbReference>
<dbReference type="CDD" id="cd06450">
    <property type="entry name" value="DOPA_deC_like"/>
    <property type="match status" value="1"/>
</dbReference>
<dbReference type="Pfam" id="PF00282">
    <property type="entry name" value="Pyridoxal_deC"/>
    <property type="match status" value="1"/>
</dbReference>
<dbReference type="Proteomes" id="UP000189703">
    <property type="component" value="Unplaced"/>
</dbReference>
<proteinExistence type="inferred from homology"/>
<keyword evidence="3" id="KW-0210">Decarboxylase</keyword>
<keyword evidence="4 6" id="KW-0663">Pyridoxal phosphate</keyword>
<sequence>MGSLHTDVLENNSVCALNPLDPEEFRRQGHMIIDFLADYYRDIEKYPVRSQVEPGYLRKRLPDTAPYNPEPIETIMQDVQKEIIPGLTHWQSPNYYAYFPSSGSVAGFLGEMLSTGFNVVGFNWMSSPAATELESIVMDWLGKMLKLPTSFLFSGNGGGVLQGTTCEAILCTLTAARDRMLNRIGRENIGKLVVYGSDQTHCALQKAAQIAGIFPNNFRPVATSKATSFGLAPESLQSAIQADIEAGLIPLFLCATVGTTSSTAVDPIAPLCAVAKEYGVWVHIDAAYAGSASICPEFRHFIDGVEDADSFSFNAHKWFFTTLDCCCLWVKDPSALVKALSTSPEYLRNKATESKQVIDYKDWQIALSRRFRAMKLWMVLRSYGVANLRNFLRTHVKMAKHFEEKVTMDKRFEIVVPRNFAMVCFRLLPPPVKDHEDETLRQSSELERANEINRKLLESINSTGRIYMTHAVVGGVYMIRFAVGASLTEDRHVNLAWKVVQEHAEAILKAC</sequence>
<dbReference type="InterPro" id="IPR015422">
    <property type="entry name" value="PyrdxlP-dep_Trfase_small"/>
</dbReference>
<evidence type="ECO:0000313" key="9">
    <source>
        <dbReference type="RefSeq" id="XP_010275912.1"/>
    </source>
</evidence>
<dbReference type="InterPro" id="IPR010977">
    <property type="entry name" value="Aromatic_deC"/>
</dbReference>
<feature type="modified residue" description="N6-(pyridoxal phosphate)lysine" evidence="6">
    <location>
        <position position="317"/>
    </location>
</feature>
<dbReference type="OMA" id="VHWNHPR"/>
<protein>
    <submittedName>
        <fullName evidence="9">Tyrosine/DOPA decarboxylase 2-like</fullName>
    </submittedName>
</protein>
<dbReference type="GO" id="GO:0030170">
    <property type="term" value="F:pyridoxal phosphate binding"/>
    <property type="evidence" value="ECO:0007669"/>
    <property type="project" value="InterPro"/>
</dbReference>
<dbReference type="STRING" id="4432.A0A1U8BGA4"/>
<dbReference type="PROSITE" id="PS00392">
    <property type="entry name" value="DDC_GAD_HDC_YDC"/>
    <property type="match status" value="1"/>
</dbReference>
<evidence type="ECO:0000313" key="8">
    <source>
        <dbReference type="Proteomes" id="UP000189703"/>
    </source>
</evidence>
<dbReference type="GO" id="GO:0006520">
    <property type="term" value="P:amino acid metabolic process"/>
    <property type="evidence" value="ECO:0007669"/>
    <property type="project" value="InterPro"/>
</dbReference>
<dbReference type="PANTHER" id="PTHR11999:SF96">
    <property type="entry name" value="TYROSINE DECARBOXYLASE"/>
    <property type="match status" value="1"/>
</dbReference>
<dbReference type="GO" id="GO:0019752">
    <property type="term" value="P:carboxylic acid metabolic process"/>
    <property type="evidence" value="ECO:0007669"/>
    <property type="project" value="InterPro"/>
</dbReference>
<dbReference type="FunFam" id="3.40.640.10:FF:000025">
    <property type="entry name" value="Histidine decarboxylase"/>
    <property type="match status" value="1"/>
</dbReference>
<dbReference type="Gene3D" id="3.90.1150.10">
    <property type="entry name" value="Aspartate Aminotransferase, domain 1"/>
    <property type="match status" value="1"/>
</dbReference>
<evidence type="ECO:0000256" key="6">
    <source>
        <dbReference type="PIRSR" id="PIRSR602129-50"/>
    </source>
</evidence>
<dbReference type="FunFam" id="1.20.1340.10:FF:000001">
    <property type="entry name" value="Histidine decarboxylase"/>
    <property type="match status" value="1"/>
</dbReference>
<keyword evidence="8" id="KW-1185">Reference proteome</keyword>
<dbReference type="InterPro" id="IPR015421">
    <property type="entry name" value="PyrdxlP-dep_Trfase_major"/>
</dbReference>
<dbReference type="InterPro" id="IPR002129">
    <property type="entry name" value="PyrdxlP-dep_de-COase"/>
</dbReference>
<dbReference type="GO" id="GO:0005737">
    <property type="term" value="C:cytoplasm"/>
    <property type="evidence" value="ECO:0000318"/>
    <property type="project" value="GO_Central"/>
</dbReference>
<dbReference type="PANTHER" id="PTHR11999">
    <property type="entry name" value="GROUP II PYRIDOXAL-5-PHOSPHATE DECARBOXYLASE"/>
    <property type="match status" value="1"/>
</dbReference>
<organism evidence="8 9">
    <name type="scientific">Nelumbo nucifera</name>
    <name type="common">Sacred lotus</name>
    <dbReference type="NCBI Taxonomy" id="4432"/>
    <lineage>
        <taxon>Eukaryota</taxon>
        <taxon>Viridiplantae</taxon>
        <taxon>Streptophyta</taxon>
        <taxon>Embryophyta</taxon>
        <taxon>Tracheophyta</taxon>
        <taxon>Spermatophyta</taxon>
        <taxon>Magnoliopsida</taxon>
        <taxon>Proteales</taxon>
        <taxon>Nelumbonaceae</taxon>
        <taxon>Nelumbo</taxon>
    </lineage>
</organism>
<gene>
    <name evidence="9" type="primary">LOC104610815</name>
</gene>
<dbReference type="Gene3D" id="1.20.1340.10">
    <property type="entry name" value="dopa decarboxylase, N-terminal domain"/>
    <property type="match status" value="1"/>
</dbReference>
<dbReference type="OrthoDB" id="639767at2759"/>
<dbReference type="eggNOG" id="KOG0628">
    <property type="taxonomic scope" value="Eukaryota"/>
</dbReference>
<dbReference type="AlphaFoldDB" id="A0A1U8BGA4"/>
<keyword evidence="5 7" id="KW-0456">Lyase</keyword>
<evidence type="ECO:0000256" key="5">
    <source>
        <dbReference type="ARBA" id="ARBA00023239"/>
    </source>
</evidence>
<dbReference type="GO" id="GO:0016831">
    <property type="term" value="F:carboxy-lyase activity"/>
    <property type="evidence" value="ECO:0000318"/>
    <property type="project" value="GO_Central"/>
</dbReference>